<dbReference type="Proteomes" id="UP000606494">
    <property type="component" value="Unassembled WGS sequence"/>
</dbReference>
<protein>
    <submittedName>
        <fullName evidence="2">ParA family protein</fullName>
    </submittedName>
</protein>
<feature type="domain" description="CobQ/CobB/MinD/ParA nucleotide binding" evidence="1">
    <location>
        <begin position="3"/>
        <end position="179"/>
    </location>
</feature>
<keyword evidence="3" id="KW-1185">Reference proteome</keyword>
<dbReference type="PIRSF" id="PIRSF009320">
    <property type="entry name" value="Nuc_binding_HP_1000"/>
    <property type="match status" value="1"/>
</dbReference>
<name>A0ABR7XYE9_9SPHI</name>
<evidence type="ECO:0000313" key="3">
    <source>
        <dbReference type="Proteomes" id="UP000606494"/>
    </source>
</evidence>
<dbReference type="SUPFAM" id="SSF52540">
    <property type="entry name" value="P-loop containing nucleoside triphosphate hydrolases"/>
    <property type="match status" value="1"/>
</dbReference>
<dbReference type="PANTHER" id="PTHR13696:SF52">
    <property type="entry name" value="PARA FAMILY PROTEIN CT_582"/>
    <property type="match status" value="1"/>
</dbReference>
<dbReference type="PANTHER" id="PTHR13696">
    <property type="entry name" value="P-LOOP CONTAINING NUCLEOSIDE TRIPHOSPHATE HYDROLASE"/>
    <property type="match status" value="1"/>
</dbReference>
<reference evidence="2 3" key="1">
    <citation type="submission" date="2020-08" db="EMBL/GenBank/DDBJ databases">
        <title>Sphingobacterium sp. DN00404 isolated from aquaculture water.</title>
        <authorList>
            <person name="Zhang M."/>
        </authorList>
    </citation>
    <scope>NUCLEOTIDE SEQUENCE [LARGE SCALE GENOMIC DNA]</scope>
    <source>
        <strain evidence="2 3">KCTC 32294</strain>
    </source>
</reference>
<dbReference type="InterPro" id="IPR050678">
    <property type="entry name" value="DNA_Partitioning_ATPase"/>
</dbReference>
<dbReference type="RefSeq" id="WP_190307233.1">
    <property type="nucleotide sequence ID" value="NZ_JACNYK010000001.1"/>
</dbReference>
<proteinExistence type="predicted"/>
<organism evidence="2 3">
    <name type="scientific">Sphingobacterium arenae</name>
    <dbReference type="NCBI Taxonomy" id="1280598"/>
    <lineage>
        <taxon>Bacteria</taxon>
        <taxon>Pseudomonadati</taxon>
        <taxon>Bacteroidota</taxon>
        <taxon>Sphingobacteriia</taxon>
        <taxon>Sphingobacteriales</taxon>
        <taxon>Sphingobacteriaceae</taxon>
        <taxon>Sphingobacterium</taxon>
    </lineage>
</organism>
<dbReference type="EMBL" id="JACNYK010000001">
    <property type="protein sequence ID" value="MBD1424048.1"/>
    <property type="molecule type" value="Genomic_DNA"/>
</dbReference>
<dbReference type="InterPro" id="IPR027417">
    <property type="entry name" value="P-loop_NTPase"/>
</dbReference>
<evidence type="ECO:0000259" key="1">
    <source>
        <dbReference type="Pfam" id="PF01656"/>
    </source>
</evidence>
<dbReference type="InterPro" id="IPR002586">
    <property type="entry name" value="CobQ/CobB/MinD/ParA_Nub-bd_dom"/>
</dbReference>
<dbReference type="Gene3D" id="3.40.50.300">
    <property type="entry name" value="P-loop containing nucleotide triphosphate hydrolases"/>
    <property type="match status" value="1"/>
</dbReference>
<gene>
    <name evidence="2" type="ORF">H8B17_00520</name>
</gene>
<accession>A0ABR7XYE9</accession>
<evidence type="ECO:0000313" key="2">
    <source>
        <dbReference type="EMBL" id="MBD1424048.1"/>
    </source>
</evidence>
<dbReference type="Pfam" id="PF01656">
    <property type="entry name" value="CbiA"/>
    <property type="match status" value="1"/>
</dbReference>
<comment type="caution">
    <text evidence="2">The sequence shown here is derived from an EMBL/GenBank/DDBJ whole genome shotgun (WGS) entry which is preliminary data.</text>
</comment>
<dbReference type="CDD" id="cd02042">
    <property type="entry name" value="ParAB_family"/>
    <property type="match status" value="1"/>
</dbReference>
<sequence length="211" mass="23586">MLILIGNQKGGAGKSTLTLLLANYLAGERGRQVTVLDMDYQQSLSAKAEKAKILENDPLYEIVPADLGHFPAMQRKLGKVRNEIVLVDLPGKMDDDGLIPVFAAADMVLCPFSFDEFSVDSTLLFAMVLGKINQWAPLIFVPNRIKNTVKYETRTEIEKVLRAFGAVANGLPDRIDFQRINTFQTPIILYPVVIPLLDQLYEQYITKEDPS</sequence>